<dbReference type="SUPFAM" id="SSF46548">
    <property type="entry name" value="alpha-helical ferredoxin"/>
    <property type="match status" value="1"/>
</dbReference>
<dbReference type="Pfam" id="PF14691">
    <property type="entry name" value="Fer4_20"/>
    <property type="match status" value="1"/>
</dbReference>
<proteinExistence type="predicted"/>
<reference evidence="3" key="1">
    <citation type="journal article" date="2020" name="mSystems">
        <title>Genome- and Community-Level Interaction Insights into Carbon Utilization and Element Cycling Functions of Hydrothermarchaeota in Hydrothermal Sediment.</title>
        <authorList>
            <person name="Zhou Z."/>
            <person name="Liu Y."/>
            <person name="Xu W."/>
            <person name="Pan J."/>
            <person name="Luo Z.H."/>
            <person name="Li M."/>
        </authorList>
    </citation>
    <scope>NUCLEOTIDE SEQUENCE [LARGE SCALE GENOMIC DNA]</scope>
    <source>
        <strain evidence="3">HyVt-527</strain>
    </source>
</reference>
<dbReference type="Pfam" id="PF07992">
    <property type="entry name" value="Pyr_redox_2"/>
    <property type="match status" value="1"/>
</dbReference>
<dbReference type="PANTHER" id="PTHR42783">
    <property type="entry name" value="GLUTAMATE SYNTHASE [NADPH] SMALL CHAIN"/>
    <property type="match status" value="1"/>
</dbReference>
<evidence type="ECO:0000259" key="2">
    <source>
        <dbReference type="Pfam" id="PF14691"/>
    </source>
</evidence>
<dbReference type="InterPro" id="IPR036188">
    <property type="entry name" value="FAD/NAD-bd_sf"/>
</dbReference>
<dbReference type="InterPro" id="IPR028261">
    <property type="entry name" value="DPD_II"/>
</dbReference>
<evidence type="ECO:0000313" key="3">
    <source>
        <dbReference type="EMBL" id="HHJ51648.1"/>
    </source>
</evidence>
<dbReference type="Gene3D" id="1.10.1060.10">
    <property type="entry name" value="Alpha-helical ferredoxin"/>
    <property type="match status" value="1"/>
</dbReference>
<name>A0A7V5PMA3_CALAY</name>
<accession>A0A7V5PMA3</accession>
<dbReference type="PRINTS" id="PR00368">
    <property type="entry name" value="FADPNR"/>
</dbReference>
<dbReference type="AlphaFoldDB" id="A0A7V5PMA3"/>
<dbReference type="SUPFAM" id="SSF51971">
    <property type="entry name" value="Nucleotide-binding domain"/>
    <property type="match status" value="1"/>
</dbReference>
<evidence type="ECO:0000259" key="1">
    <source>
        <dbReference type="Pfam" id="PF07992"/>
    </source>
</evidence>
<sequence>MYDPMEFKNGKPPFAISTGDMSWNKTGSWRYMRPLYEEKTPPCTVGCPANEKIPQYFALVKEKKYEQAWQIILRDNPMPGVTGRVCYHPCESVCNRLHYDQPIAIHNMERFVADQNMDNHIPQDWVAEERSEKIAIIGSGPAGLSAAFQLRLKGYRVTIYEAANEPGGMLRLGIPKYRLPREVLDKEIGDIQRLGVEIKTSTAVGKDVSWEDLKSRYDAVLIATGAYKSWGMGLKGEDLDGISTGLKFLQQYNTTGQTPVGKKVVVVGGGNTAIDTARSALRMGADVTIVYRRSRAEMPAVPEEIEDALREGVNILFLHNPVAFIGNGKVEKVRLIKMELGEPDDSGRRRPIPIPGSEYEIETDQVLMAIGEVPQLDFLPQTFETSKDRLKVNHFQMTTEQGVFACGDAATGPIGTVVDAIATGKRAAEAVHQFLTKDEIKLSAPLENGVPFETLNLDYFHNEPRPQEAQRHPQQLVGDFEEVNLGIGSDDAHY</sequence>
<dbReference type="Proteomes" id="UP000886124">
    <property type="component" value="Unassembled WGS sequence"/>
</dbReference>
<dbReference type="Gene3D" id="3.50.50.60">
    <property type="entry name" value="FAD/NAD(P)-binding domain"/>
    <property type="match status" value="2"/>
</dbReference>
<dbReference type="PANTHER" id="PTHR42783:SF3">
    <property type="entry name" value="GLUTAMATE SYNTHASE [NADPH] SMALL CHAIN-RELATED"/>
    <property type="match status" value="1"/>
</dbReference>
<protein>
    <recommendedName>
        <fullName evidence="4">FAD-dependent oxidoreductase</fullName>
    </recommendedName>
</protein>
<dbReference type="InterPro" id="IPR009051">
    <property type="entry name" value="Helical_ferredxn"/>
</dbReference>
<dbReference type="InterPro" id="IPR023753">
    <property type="entry name" value="FAD/NAD-binding_dom"/>
</dbReference>
<evidence type="ECO:0008006" key="4">
    <source>
        <dbReference type="Google" id="ProtNLM"/>
    </source>
</evidence>
<dbReference type="EMBL" id="DROD01000031">
    <property type="protein sequence ID" value="HHJ51648.1"/>
    <property type="molecule type" value="Genomic_DNA"/>
</dbReference>
<organism evidence="3">
    <name type="scientific">Caldithrix abyssi</name>
    <dbReference type="NCBI Taxonomy" id="187145"/>
    <lineage>
        <taxon>Bacteria</taxon>
        <taxon>Pseudomonadati</taxon>
        <taxon>Calditrichota</taxon>
        <taxon>Calditrichia</taxon>
        <taxon>Calditrichales</taxon>
        <taxon>Calditrichaceae</taxon>
        <taxon>Caldithrix</taxon>
    </lineage>
</organism>
<feature type="domain" description="FAD/NAD(P)-binding" evidence="1">
    <location>
        <begin position="133"/>
        <end position="424"/>
    </location>
</feature>
<dbReference type="GO" id="GO:0051536">
    <property type="term" value="F:iron-sulfur cluster binding"/>
    <property type="evidence" value="ECO:0007669"/>
    <property type="project" value="InterPro"/>
</dbReference>
<feature type="non-terminal residue" evidence="3">
    <location>
        <position position="494"/>
    </location>
</feature>
<dbReference type="GO" id="GO:0016491">
    <property type="term" value="F:oxidoreductase activity"/>
    <property type="evidence" value="ECO:0007669"/>
    <property type="project" value="InterPro"/>
</dbReference>
<gene>
    <name evidence="3" type="ORF">ENJ89_00510</name>
</gene>
<comment type="caution">
    <text evidence="3">The sequence shown here is derived from an EMBL/GenBank/DDBJ whole genome shotgun (WGS) entry which is preliminary data.</text>
</comment>
<dbReference type="PRINTS" id="PR00469">
    <property type="entry name" value="PNDRDTASEII"/>
</dbReference>
<feature type="domain" description="Dihydroprymidine dehydrogenase" evidence="2">
    <location>
        <begin position="39"/>
        <end position="120"/>
    </location>
</feature>